<gene>
    <name evidence="1" type="primary">IPI1</name>
    <name evidence="1" type="ORF">LPJ66_004533</name>
</gene>
<comment type="caution">
    <text evidence="1">The sequence shown here is derived from an EMBL/GenBank/DDBJ whole genome shotgun (WGS) entry which is preliminary data.</text>
</comment>
<feature type="non-terminal residue" evidence="1">
    <location>
        <position position="1"/>
    </location>
</feature>
<protein>
    <submittedName>
        <fullName evidence="1">rRNA processing protein</fullName>
    </submittedName>
</protein>
<dbReference type="Proteomes" id="UP001150581">
    <property type="component" value="Unassembled WGS sequence"/>
</dbReference>
<organism evidence="1 2">
    <name type="scientific">Kickxella alabastrina</name>
    <dbReference type="NCBI Taxonomy" id="61397"/>
    <lineage>
        <taxon>Eukaryota</taxon>
        <taxon>Fungi</taxon>
        <taxon>Fungi incertae sedis</taxon>
        <taxon>Zoopagomycota</taxon>
        <taxon>Kickxellomycotina</taxon>
        <taxon>Kickxellomycetes</taxon>
        <taxon>Kickxellales</taxon>
        <taxon>Kickxellaceae</taxon>
        <taxon>Kickxella</taxon>
    </lineage>
</organism>
<evidence type="ECO:0000313" key="1">
    <source>
        <dbReference type="EMBL" id="KAJ1895547.1"/>
    </source>
</evidence>
<accession>A0ACC1IHN6</accession>
<proteinExistence type="predicted"/>
<keyword evidence="2" id="KW-1185">Reference proteome</keyword>
<sequence>GSVRLVVDNEPAVRRALLRLYTSMLRSVAERDLAPFAPLMVVFTCSGMTHILEDIRSDAVRFLDLLADVAPAAVAQHSATILRNFFGLLETQAAGDGSSGTARTALLSQGTRLGIMQSCHNYLAVYTRPALATGDALWFMGADAPLPPPAAEFLYADAAAPFAALGLFGEPSAAPTEAAAVRAQSTEALARLFPFLLATWMEASTVFAANALAADRSLDLCALVLQILQTLWRTAHADAVPPAARDLVGFLRRCMVHFPLGDGYAGSAQAEEALLAMNTRVCELAALVQLGHAGAGEAEAEAEAARWARRAGRYVLQTMGLRARKPKEGGEAPGALLAQDAAANAHLSPDAFAQLLAALWRLALGADRAGAARLLAGATLYARACPLASASKALGIRFVARAVEMHWARVPVRGALDLAPLHGVVADWALALPKLLWQLRDRNAPATAAAASALRLVCQRTRLLDAAAVAALQASLVPLFCVAVPAKGVVFGPFRAYAPAQQRAVLEAIASCPARPARLAAAVRACTVDAAAADARVRVLAAEILGA</sequence>
<dbReference type="EMBL" id="JANBPG010000553">
    <property type="protein sequence ID" value="KAJ1895547.1"/>
    <property type="molecule type" value="Genomic_DNA"/>
</dbReference>
<evidence type="ECO:0000313" key="2">
    <source>
        <dbReference type="Proteomes" id="UP001150581"/>
    </source>
</evidence>
<reference evidence="1" key="1">
    <citation type="submission" date="2022-07" db="EMBL/GenBank/DDBJ databases">
        <title>Phylogenomic reconstructions and comparative analyses of Kickxellomycotina fungi.</title>
        <authorList>
            <person name="Reynolds N.K."/>
            <person name="Stajich J.E."/>
            <person name="Barry K."/>
            <person name="Grigoriev I.V."/>
            <person name="Crous P."/>
            <person name="Smith M.E."/>
        </authorList>
    </citation>
    <scope>NUCLEOTIDE SEQUENCE</scope>
    <source>
        <strain evidence="1">Benny 63K</strain>
    </source>
</reference>
<name>A0ACC1IHN6_9FUNG</name>